<evidence type="ECO:0008006" key="5">
    <source>
        <dbReference type="Google" id="ProtNLM"/>
    </source>
</evidence>
<keyword evidence="4" id="KW-1185">Reference proteome</keyword>
<keyword evidence="2" id="KW-0040">ANK repeat</keyword>
<dbReference type="InterPro" id="IPR002110">
    <property type="entry name" value="Ankyrin_rpt"/>
</dbReference>
<name>A0AAD5XBF8_9FUNG</name>
<dbReference type="PANTHER" id="PTHR24198">
    <property type="entry name" value="ANKYRIN REPEAT AND PROTEIN KINASE DOMAIN-CONTAINING PROTEIN"/>
    <property type="match status" value="1"/>
</dbReference>
<evidence type="ECO:0000313" key="4">
    <source>
        <dbReference type="Proteomes" id="UP001211907"/>
    </source>
</evidence>
<dbReference type="PANTHER" id="PTHR24198:SF165">
    <property type="entry name" value="ANKYRIN REPEAT-CONTAINING PROTEIN-RELATED"/>
    <property type="match status" value="1"/>
</dbReference>
<sequence>MSISVPQSQTGLLGYGPVASTNTDSSLNTIALNTVCEYGYWDIVKIFLADERIKYSVQKGSSLSVASMHGHSEIVKLLFKGVDCSMQAFDALCNAEDKRVDQSANHSKSLYLTSQNGHLEIVKLLLNQKSFHLQDCNGQALYDARKNGHHEIFTLLLLQFSNPFKKRTDSGFVVLSEWQTSVLKNLSLSK</sequence>
<keyword evidence="1" id="KW-0677">Repeat</keyword>
<evidence type="ECO:0000256" key="2">
    <source>
        <dbReference type="ARBA" id="ARBA00023043"/>
    </source>
</evidence>
<dbReference type="Proteomes" id="UP001211907">
    <property type="component" value="Unassembled WGS sequence"/>
</dbReference>
<dbReference type="Gene3D" id="1.25.40.20">
    <property type="entry name" value="Ankyrin repeat-containing domain"/>
    <property type="match status" value="1"/>
</dbReference>
<dbReference type="AlphaFoldDB" id="A0AAD5XBF8"/>
<comment type="caution">
    <text evidence="3">The sequence shown here is derived from an EMBL/GenBank/DDBJ whole genome shotgun (WGS) entry which is preliminary data.</text>
</comment>
<gene>
    <name evidence="3" type="ORF">HK100_006913</name>
</gene>
<evidence type="ECO:0000313" key="3">
    <source>
        <dbReference type="EMBL" id="KAJ3092577.1"/>
    </source>
</evidence>
<reference evidence="3" key="1">
    <citation type="submission" date="2020-05" db="EMBL/GenBank/DDBJ databases">
        <title>Phylogenomic resolution of chytrid fungi.</title>
        <authorList>
            <person name="Stajich J.E."/>
            <person name="Amses K."/>
            <person name="Simmons R."/>
            <person name="Seto K."/>
            <person name="Myers J."/>
            <person name="Bonds A."/>
            <person name="Quandt C.A."/>
            <person name="Barry K."/>
            <person name="Liu P."/>
            <person name="Grigoriev I."/>
            <person name="Longcore J.E."/>
            <person name="James T.Y."/>
        </authorList>
    </citation>
    <scope>NUCLEOTIDE SEQUENCE</scope>
    <source>
        <strain evidence="3">JEL0513</strain>
    </source>
</reference>
<protein>
    <recommendedName>
        <fullName evidence="5">Ankyrin repeat protein</fullName>
    </recommendedName>
</protein>
<evidence type="ECO:0000256" key="1">
    <source>
        <dbReference type="ARBA" id="ARBA00022737"/>
    </source>
</evidence>
<dbReference type="EMBL" id="JADGJH010003222">
    <property type="protein sequence ID" value="KAJ3092577.1"/>
    <property type="molecule type" value="Genomic_DNA"/>
</dbReference>
<proteinExistence type="predicted"/>
<dbReference type="Pfam" id="PF12796">
    <property type="entry name" value="Ank_2"/>
    <property type="match status" value="1"/>
</dbReference>
<accession>A0AAD5XBF8</accession>
<dbReference type="InterPro" id="IPR036770">
    <property type="entry name" value="Ankyrin_rpt-contain_sf"/>
</dbReference>
<organism evidence="3 4">
    <name type="scientific">Physocladia obscura</name>
    <dbReference type="NCBI Taxonomy" id="109957"/>
    <lineage>
        <taxon>Eukaryota</taxon>
        <taxon>Fungi</taxon>
        <taxon>Fungi incertae sedis</taxon>
        <taxon>Chytridiomycota</taxon>
        <taxon>Chytridiomycota incertae sedis</taxon>
        <taxon>Chytridiomycetes</taxon>
        <taxon>Chytridiales</taxon>
        <taxon>Chytriomycetaceae</taxon>
        <taxon>Physocladia</taxon>
    </lineage>
</organism>
<dbReference type="SUPFAM" id="SSF48403">
    <property type="entry name" value="Ankyrin repeat"/>
    <property type="match status" value="1"/>
</dbReference>